<reference evidence="2 3" key="1">
    <citation type="submission" date="2016-10" db="EMBL/GenBank/DDBJ databases">
        <authorList>
            <person name="de Groot N.N."/>
        </authorList>
    </citation>
    <scope>NUCLEOTIDE SEQUENCE [LARGE SCALE GENOMIC DNA]</scope>
    <source>
        <strain evidence="2 3">DSM 4180</strain>
    </source>
</reference>
<gene>
    <name evidence="2" type="ORF">SAMN05421721_109100</name>
</gene>
<evidence type="ECO:0000313" key="3">
    <source>
        <dbReference type="Proteomes" id="UP000199556"/>
    </source>
</evidence>
<dbReference type="RefSeq" id="WP_090485754.1">
    <property type="nucleotide sequence ID" value="NZ_FOUO01000009.1"/>
</dbReference>
<dbReference type="GO" id="GO:0008168">
    <property type="term" value="F:methyltransferase activity"/>
    <property type="evidence" value="ECO:0007669"/>
    <property type="project" value="UniProtKB-KW"/>
</dbReference>
<dbReference type="GO" id="GO:0032259">
    <property type="term" value="P:methylation"/>
    <property type="evidence" value="ECO:0007669"/>
    <property type="project" value="UniProtKB-KW"/>
</dbReference>
<protein>
    <submittedName>
        <fullName evidence="2">Methyltransferase domain-containing protein</fullName>
    </submittedName>
</protein>
<dbReference type="SUPFAM" id="SSF53335">
    <property type="entry name" value="S-adenosyl-L-methionine-dependent methyltransferases"/>
    <property type="match status" value="1"/>
</dbReference>
<dbReference type="EMBL" id="FOUO01000009">
    <property type="protein sequence ID" value="SFM55595.1"/>
    <property type="molecule type" value="Genomic_DNA"/>
</dbReference>
<organism evidence="2 3">
    <name type="scientific">Ectothiorhodospira mobilis</name>
    <dbReference type="NCBI Taxonomy" id="195064"/>
    <lineage>
        <taxon>Bacteria</taxon>
        <taxon>Pseudomonadati</taxon>
        <taxon>Pseudomonadota</taxon>
        <taxon>Gammaproteobacteria</taxon>
        <taxon>Chromatiales</taxon>
        <taxon>Ectothiorhodospiraceae</taxon>
        <taxon>Ectothiorhodospira</taxon>
    </lineage>
</organism>
<keyword evidence="2" id="KW-0489">Methyltransferase</keyword>
<dbReference type="PANTHER" id="PTHR43464:SF94">
    <property type="entry name" value="MALONYL-[ACYL-CARRIER PROTEIN] O-METHYLTRANSFERASE"/>
    <property type="match status" value="1"/>
</dbReference>
<evidence type="ECO:0000259" key="1">
    <source>
        <dbReference type="Pfam" id="PF13649"/>
    </source>
</evidence>
<dbReference type="InterPro" id="IPR029063">
    <property type="entry name" value="SAM-dependent_MTases_sf"/>
</dbReference>
<keyword evidence="3" id="KW-1185">Reference proteome</keyword>
<feature type="domain" description="Methyltransferase" evidence="1">
    <location>
        <begin position="40"/>
        <end position="128"/>
    </location>
</feature>
<proteinExistence type="predicted"/>
<accession>A0A1I4RTP7</accession>
<dbReference type="OrthoDB" id="189743at2"/>
<dbReference type="InterPro" id="IPR041698">
    <property type="entry name" value="Methyltransf_25"/>
</dbReference>
<name>A0A1I4RTP7_ECTMO</name>
<dbReference type="AlphaFoldDB" id="A0A1I4RTP7"/>
<dbReference type="STRING" id="195064.SAMN05421721_109100"/>
<evidence type="ECO:0000313" key="2">
    <source>
        <dbReference type="EMBL" id="SFM55595.1"/>
    </source>
</evidence>
<dbReference type="PANTHER" id="PTHR43464">
    <property type="entry name" value="METHYLTRANSFERASE"/>
    <property type="match status" value="1"/>
</dbReference>
<keyword evidence="2" id="KW-0808">Transferase</keyword>
<sequence length="200" mass="22172">MQTLDYYNQHAEQFIADTLAVDMGSLRGRFLRHLPPGGRILDAGCGSGRDALAFARQGYRVSAFDASAALAAHAAALLGREVPVRRFEELEEEACYDGIWACASLLHVPEARLPGAFQRLWRALVPGGVLYCSFKQGRGERWHRGRRFTDADTARIRAWTRDLPGLAGLETWTTQDPRPGREGEAWVNALLHRAGGWGLD</sequence>
<dbReference type="Gene3D" id="3.40.50.150">
    <property type="entry name" value="Vaccinia Virus protein VP39"/>
    <property type="match status" value="1"/>
</dbReference>
<dbReference type="Proteomes" id="UP000199556">
    <property type="component" value="Unassembled WGS sequence"/>
</dbReference>
<dbReference type="CDD" id="cd02440">
    <property type="entry name" value="AdoMet_MTases"/>
    <property type="match status" value="1"/>
</dbReference>
<dbReference type="Pfam" id="PF13649">
    <property type="entry name" value="Methyltransf_25"/>
    <property type="match status" value="1"/>
</dbReference>